<evidence type="ECO:0000256" key="1">
    <source>
        <dbReference type="SAM" id="SignalP"/>
    </source>
</evidence>
<dbReference type="EMBL" id="EZ114929">
    <property type="protein sequence ID" value="ACU30982.1"/>
    <property type="molecule type" value="mRNA"/>
</dbReference>
<reference evidence="3" key="1">
    <citation type="journal article" date="2010" name="J. Med. Entomol.">
        <title>The salivary gland transcriptome of the eastern tree hole mosquito, Ochlerotatus triseriatus.</title>
        <authorList>
            <person name="Calvo E."/>
            <person name="Sanchez-Vargas I."/>
            <person name="Kotsyfakis M."/>
            <person name="Favreau A.J."/>
            <person name="Barbian K.D."/>
            <person name="Pham V.M."/>
            <person name="Olson K.E."/>
            <person name="Ribeiro J.M."/>
        </authorList>
    </citation>
    <scope>NUCLEOTIDE SEQUENCE</scope>
    <source>
        <tissue evidence="3">Salivary glands</tissue>
    </source>
</reference>
<feature type="chain" id="PRO_5002973709" evidence="1">
    <location>
        <begin position="26"/>
        <end position="89"/>
    </location>
</feature>
<sequence>MRSISVLAVIITVVLVGLLSGESQADINSEMETLGCVCGLILLPVCGSDNVTYPNDCILRCAMKTPTGIKIALHKIHDEACEFNYESLK</sequence>
<name>C6ZQX8_OCHTR</name>
<dbReference type="InterPro" id="IPR036058">
    <property type="entry name" value="Kazal_dom_sf"/>
</dbReference>
<dbReference type="CDD" id="cd00104">
    <property type="entry name" value="KAZAL_FS"/>
    <property type="match status" value="1"/>
</dbReference>
<evidence type="ECO:0000259" key="2">
    <source>
        <dbReference type="PROSITE" id="PS51465"/>
    </source>
</evidence>
<evidence type="ECO:0000313" key="3">
    <source>
        <dbReference type="EMBL" id="ACU30982.1"/>
    </source>
</evidence>
<dbReference type="InterPro" id="IPR002350">
    <property type="entry name" value="Kazal_dom"/>
</dbReference>
<accession>C6ZQX8</accession>
<dbReference type="Pfam" id="PF00050">
    <property type="entry name" value="Kazal_1"/>
    <property type="match status" value="1"/>
</dbReference>
<dbReference type="Gene3D" id="3.30.60.30">
    <property type="match status" value="1"/>
</dbReference>
<feature type="domain" description="Kazal-like" evidence="2">
    <location>
        <begin position="30"/>
        <end position="83"/>
    </location>
</feature>
<dbReference type="AlphaFoldDB" id="C6ZQX8"/>
<organism evidence="3">
    <name type="scientific">Ochlerotatus triseriatus</name>
    <name type="common">Eastern treehole mosquito</name>
    <name type="synonym">Aedes triseriatus</name>
    <dbReference type="NCBI Taxonomy" id="7162"/>
    <lineage>
        <taxon>Eukaryota</taxon>
        <taxon>Metazoa</taxon>
        <taxon>Ecdysozoa</taxon>
        <taxon>Arthropoda</taxon>
        <taxon>Hexapoda</taxon>
        <taxon>Insecta</taxon>
        <taxon>Pterygota</taxon>
        <taxon>Neoptera</taxon>
        <taxon>Endopterygota</taxon>
        <taxon>Diptera</taxon>
        <taxon>Nematocera</taxon>
        <taxon>Culicoidea</taxon>
        <taxon>Culicidae</taxon>
        <taxon>Culicinae</taxon>
        <taxon>Aedini</taxon>
        <taxon>Ochlerotatus</taxon>
        <taxon>Protomacleaya</taxon>
    </lineage>
</organism>
<dbReference type="PROSITE" id="PS00282">
    <property type="entry name" value="KAZAL_1"/>
    <property type="match status" value="1"/>
</dbReference>
<dbReference type="PROSITE" id="PS51465">
    <property type="entry name" value="KAZAL_2"/>
    <property type="match status" value="1"/>
</dbReference>
<proteinExistence type="evidence at transcript level"/>
<protein>
    <submittedName>
        <fullName evidence="3">Salivary Kazal 1</fullName>
    </submittedName>
</protein>
<keyword evidence="1" id="KW-0732">Signal</keyword>
<dbReference type="SUPFAM" id="SSF100895">
    <property type="entry name" value="Kazal-type serine protease inhibitors"/>
    <property type="match status" value="1"/>
</dbReference>
<feature type="signal peptide" evidence="1">
    <location>
        <begin position="1"/>
        <end position="25"/>
    </location>
</feature>
<dbReference type="SMART" id="SM00280">
    <property type="entry name" value="KAZAL"/>
    <property type="match status" value="1"/>
</dbReference>